<evidence type="ECO:0000313" key="2">
    <source>
        <dbReference type="EMBL" id="RRT35083.1"/>
    </source>
</evidence>
<dbReference type="PANTHER" id="PTHR46992:SF1">
    <property type="entry name" value="GYF DOMAIN-CONTAINING PROTEIN"/>
    <property type="match status" value="1"/>
</dbReference>
<proteinExistence type="predicted"/>
<dbReference type="PANTHER" id="PTHR46992">
    <property type="entry name" value="GYF DOMAIN-CONTAINING PROTEIN"/>
    <property type="match status" value="1"/>
</dbReference>
<sequence>MDPQGDIQGPFLGADIISWFEQGFFGTDLPVCLSDDPDGTPFQPLGEVMPHLKLEFHSGPDICSGEKSETLDATRSDLESCIPSSHDTGVFSTPNNQKGALSSDSLDHHVKYDVPESEAFTDLNKNSLSFASLETPPGATGEDSFHDLTGRDAEGTPGLNLELINALARVQGLDAHEHLNQLHTSGQVGQLPSIVHSHQNQISNDLTGANLDVSERHRFEPNRQLSADLMESHLKHLPVEAEKQRGINISHSVEDPNVWTSFVGNDGSSAHELRDLLHQEMLLRSQQPRGVYSTPSSNEHGHTSWLYSQHCLEHSFNLNMDIVGLSGSMSEGSLFSEASPPRNEQLINKDLEGSVNVIESGRRPSLRSGSATLIEQKHFLSDMDYFEREKIVNSLGDASLVSFDFYELEGVENRKMLGLKGSSRTQSALNMQDSGVMQAIGGDHEEVNVVKLYRHDSSSTAGNVI</sequence>
<dbReference type="PROSITE" id="PS50829">
    <property type="entry name" value="GYF"/>
    <property type="match status" value="1"/>
</dbReference>
<feature type="domain" description="GYF" evidence="1">
    <location>
        <begin position="1"/>
        <end position="46"/>
    </location>
</feature>
<gene>
    <name evidence="2" type="ORF">B296_00039841</name>
</gene>
<accession>A0A426X6I1</accession>
<protein>
    <recommendedName>
        <fullName evidence="1">GYF domain-containing protein</fullName>
    </recommendedName>
</protein>
<dbReference type="EMBL" id="AMZH03025615">
    <property type="protein sequence ID" value="RRT35083.1"/>
    <property type="molecule type" value="Genomic_DNA"/>
</dbReference>
<dbReference type="InterPro" id="IPR035445">
    <property type="entry name" value="GYF-like_dom_sf"/>
</dbReference>
<dbReference type="AlphaFoldDB" id="A0A426X6I1"/>
<dbReference type="InterPro" id="IPR003169">
    <property type="entry name" value="GYF"/>
</dbReference>
<organism evidence="2 3">
    <name type="scientific">Ensete ventricosum</name>
    <name type="common">Abyssinian banana</name>
    <name type="synonym">Musa ensete</name>
    <dbReference type="NCBI Taxonomy" id="4639"/>
    <lineage>
        <taxon>Eukaryota</taxon>
        <taxon>Viridiplantae</taxon>
        <taxon>Streptophyta</taxon>
        <taxon>Embryophyta</taxon>
        <taxon>Tracheophyta</taxon>
        <taxon>Spermatophyta</taxon>
        <taxon>Magnoliopsida</taxon>
        <taxon>Liliopsida</taxon>
        <taxon>Zingiberales</taxon>
        <taxon>Musaceae</taxon>
        <taxon>Ensete</taxon>
    </lineage>
</organism>
<name>A0A426X6I1_ENSVE</name>
<dbReference type="Proteomes" id="UP000287651">
    <property type="component" value="Unassembled WGS sequence"/>
</dbReference>
<reference evidence="2 3" key="1">
    <citation type="journal article" date="2014" name="Agronomy (Basel)">
        <title>A Draft Genome Sequence for Ensete ventricosum, the Drought-Tolerant Tree Against Hunger.</title>
        <authorList>
            <person name="Harrison J."/>
            <person name="Moore K.A."/>
            <person name="Paszkiewicz K."/>
            <person name="Jones T."/>
            <person name="Grant M."/>
            <person name="Ambacheew D."/>
            <person name="Muzemil S."/>
            <person name="Studholme D.J."/>
        </authorList>
    </citation>
    <scope>NUCLEOTIDE SEQUENCE [LARGE SCALE GENOMIC DNA]</scope>
</reference>
<dbReference type="Gene3D" id="3.30.1490.40">
    <property type="match status" value="1"/>
</dbReference>
<dbReference type="Pfam" id="PF02213">
    <property type="entry name" value="GYF"/>
    <property type="match status" value="1"/>
</dbReference>
<evidence type="ECO:0000313" key="3">
    <source>
        <dbReference type="Proteomes" id="UP000287651"/>
    </source>
</evidence>
<evidence type="ECO:0000259" key="1">
    <source>
        <dbReference type="PROSITE" id="PS50829"/>
    </source>
</evidence>
<comment type="caution">
    <text evidence="2">The sequence shown here is derived from an EMBL/GenBank/DDBJ whole genome shotgun (WGS) entry which is preliminary data.</text>
</comment>
<dbReference type="SUPFAM" id="SSF55277">
    <property type="entry name" value="GYF domain"/>
    <property type="match status" value="1"/>
</dbReference>
<dbReference type="SMART" id="SM00444">
    <property type="entry name" value="GYF"/>
    <property type="match status" value="1"/>
</dbReference>